<dbReference type="AlphaFoldDB" id="A0A1G4GAF7"/>
<dbReference type="KEGG" id="pmuc:ING2E5A_2733"/>
<accession>A0A1G4GAF7</accession>
<dbReference type="Proteomes" id="UP000178485">
    <property type="component" value="Chromosome i"/>
</dbReference>
<name>A0A1G4GAF7_9BACT</name>
<sequence>MQKYIKKSEIKTVCSINFLNIDKFQAVEIYCVIVKTISHWKALYGLNKYYPKEEYHFIR</sequence>
<evidence type="ECO:0000313" key="1">
    <source>
        <dbReference type="EMBL" id="SCM59529.1"/>
    </source>
</evidence>
<organism evidence="1 2">
    <name type="scientific">Petrimonas mucosa</name>
    <dbReference type="NCBI Taxonomy" id="1642646"/>
    <lineage>
        <taxon>Bacteria</taxon>
        <taxon>Pseudomonadati</taxon>
        <taxon>Bacteroidota</taxon>
        <taxon>Bacteroidia</taxon>
        <taxon>Bacteroidales</taxon>
        <taxon>Dysgonomonadaceae</taxon>
        <taxon>Petrimonas</taxon>
    </lineage>
</organism>
<dbReference type="EMBL" id="LT608328">
    <property type="protein sequence ID" value="SCM59529.1"/>
    <property type="molecule type" value="Genomic_DNA"/>
</dbReference>
<reference evidence="1 2" key="1">
    <citation type="submission" date="2016-08" db="EMBL/GenBank/DDBJ databases">
        <authorList>
            <person name="Seilhamer J.J."/>
        </authorList>
    </citation>
    <scope>NUCLEOTIDE SEQUENCE [LARGE SCALE GENOMIC DNA]</scope>
    <source>
        <strain evidence="1">ING2-E5A</strain>
    </source>
</reference>
<protein>
    <submittedName>
        <fullName evidence="1">Uncharacterized protein</fullName>
    </submittedName>
</protein>
<gene>
    <name evidence="1" type="ORF">ING2E5A_2733</name>
</gene>
<evidence type="ECO:0000313" key="2">
    <source>
        <dbReference type="Proteomes" id="UP000178485"/>
    </source>
</evidence>
<proteinExistence type="predicted"/>
<keyword evidence="2" id="KW-1185">Reference proteome</keyword>